<evidence type="ECO:0000313" key="5">
    <source>
        <dbReference type="Proteomes" id="UP000234681"/>
    </source>
</evidence>
<evidence type="ECO:0000256" key="2">
    <source>
        <dbReference type="SAM" id="MobiDB-lite"/>
    </source>
</evidence>
<dbReference type="GeneID" id="500060"/>
<evidence type="ECO:0000259" key="3">
    <source>
        <dbReference type="Pfam" id="PF12480"/>
    </source>
</evidence>
<dbReference type="Pfam" id="PF12480">
    <property type="entry name" value="GARIL_Rab2_bd"/>
    <property type="match status" value="1"/>
</dbReference>
<reference evidence="5" key="1">
    <citation type="submission" date="2005-09" db="EMBL/GenBank/DDBJ databases">
        <authorList>
            <person name="Mural R.J."/>
            <person name="Li P.W."/>
            <person name="Adams M.D."/>
            <person name="Amanatides P.G."/>
            <person name="Baden-Tillson H."/>
            <person name="Barnstead M."/>
            <person name="Chin S.H."/>
            <person name="Dew I."/>
            <person name="Evans C.A."/>
            <person name="Ferriera S."/>
            <person name="Flanigan M."/>
            <person name="Fosler C."/>
            <person name="Glodek A."/>
            <person name="Gu Z."/>
            <person name="Holt R.A."/>
            <person name="Jennings D."/>
            <person name="Kraft C.L."/>
            <person name="Lu F."/>
            <person name="Nguyen T."/>
            <person name="Nusskern D.R."/>
            <person name="Pfannkoch C.M."/>
            <person name="Sitter C."/>
            <person name="Sutton G.G."/>
            <person name="Venter J.C."/>
            <person name="Wang Z."/>
            <person name="Woodage T."/>
            <person name="Zheng X.H."/>
            <person name="Zhong F."/>
        </authorList>
    </citation>
    <scope>NUCLEOTIDE SEQUENCE [LARGE SCALE GENOMIC DNA]</scope>
    <source>
        <strain>BN</strain>
        <strain evidence="5">Sprague-Dawley</strain>
    </source>
</reference>
<organism evidence="4 5">
    <name type="scientific">Rattus norvegicus</name>
    <name type="common">Rat</name>
    <dbReference type="NCBI Taxonomy" id="10116"/>
    <lineage>
        <taxon>Eukaryota</taxon>
        <taxon>Metazoa</taxon>
        <taxon>Chordata</taxon>
        <taxon>Craniata</taxon>
        <taxon>Vertebrata</taxon>
        <taxon>Euteleostomi</taxon>
        <taxon>Mammalia</taxon>
        <taxon>Eutheria</taxon>
        <taxon>Euarchontoglires</taxon>
        <taxon>Glires</taxon>
        <taxon>Rodentia</taxon>
        <taxon>Myomorpha</taxon>
        <taxon>Muroidea</taxon>
        <taxon>Muridae</taxon>
        <taxon>Murinae</taxon>
        <taxon>Rattus</taxon>
    </lineage>
</organism>
<dbReference type="RefSeq" id="NP_001019494.1">
    <property type="nucleotide sequence ID" value="NM_001024323.1"/>
</dbReference>
<dbReference type="EMBL" id="CH473959">
    <property type="protein sequence ID" value="EDM15210.1"/>
    <property type="molecule type" value="Genomic_DNA"/>
</dbReference>
<feature type="region of interest" description="Disordered" evidence="2">
    <location>
        <begin position="187"/>
        <end position="206"/>
    </location>
</feature>
<name>A6IEC3_RAT</name>
<dbReference type="OMA" id="RIEFTHC"/>
<proteinExistence type="inferred from homology"/>
<dbReference type="KEGG" id="rno:500060"/>
<sequence length="295" mass="32795">MSKIRGLPPAIRDPGPGVELGVENGLLCQLIHSPEFNLFSDSVVFESTFIQVTKQGNWMDAYERSATIILGVTSSVPSLPLPNILLMANVTWPQGPFSTCSTLGAPVITLSRILPLKYVELQIYDRTQRILRVRTVTEKIYYLRLHEKHPQAVFRFWIRLVKILQKGLSITTKDPRIHFTHCLVPKMPNSSTETTPESSRPASSQSSETIMLLAAERAGSSVLDLSNRHRFSEDRYTDTKTDNSSNCKTASPVASLIGMPMRATLIHSLWEQEDSCETLLQAPVASSLGDNFLGP</sequence>
<evidence type="ECO:0000256" key="1">
    <source>
        <dbReference type="ARBA" id="ARBA00038379"/>
    </source>
</evidence>
<gene>
    <name evidence="6" type="primary">Garin1a</name>
    <name evidence="4" type="synonym">LOC500060</name>
    <name evidence="4" type="ORF">rCG_28211</name>
</gene>
<feature type="compositionally biased region" description="Low complexity" evidence="2">
    <location>
        <begin position="190"/>
        <end position="206"/>
    </location>
</feature>
<protein>
    <submittedName>
        <fullName evidence="4">Similar to testes development-related NYD-SP18</fullName>
    </submittedName>
</protein>
<dbReference type="GO" id="GO:0001675">
    <property type="term" value="P:acrosome assembly"/>
    <property type="evidence" value="ECO:0007669"/>
    <property type="project" value="Ensembl"/>
</dbReference>
<dbReference type="PANTHER" id="PTHR22574">
    <property type="match status" value="1"/>
</dbReference>
<evidence type="ECO:0000313" key="4">
    <source>
        <dbReference type="EMBL" id="EDM15210.1"/>
    </source>
</evidence>
<accession>A6IEC3</accession>
<feature type="domain" description="Golgi associated RAB2 interactor protein-like Rab2B-binding" evidence="3">
    <location>
        <begin position="108"/>
        <end position="175"/>
    </location>
</feature>
<dbReference type="PANTHER" id="PTHR22574:SF10">
    <property type="entry name" value="GOLGI-ASSOCIATED RAB2 INTERACTOR PROTEIN 1A"/>
    <property type="match status" value="1"/>
</dbReference>
<dbReference type="GO" id="GO:0005794">
    <property type="term" value="C:Golgi apparatus"/>
    <property type="evidence" value="ECO:0007669"/>
    <property type="project" value="Ensembl"/>
</dbReference>
<dbReference type="RGD" id="1561814">
    <property type="gene designation" value="Garin1a"/>
</dbReference>
<comment type="similarity">
    <text evidence="1">Belongs to the GARIN family.</text>
</comment>
<dbReference type="OrthoDB" id="9834631at2759"/>
<evidence type="ECO:0000313" key="6">
    <source>
        <dbReference type="RGD" id="1561814"/>
    </source>
</evidence>
<dbReference type="Proteomes" id="UP000234681">
    <property type="component" value="Chromosome 4"/>
</dbReference>
<dbReference type="CTD" id="346653"/>
<dbReference type="AlphaFoldDB" id="A6IEC3"/>
<dbReference type="InterPro" id="IPR022168">
    <property type="entry name" value="GARIL-like_Rab2B-bd"/>
</dbReference>